<feature type="domain" description="Transposase IS110-like N-terminal" evidence="1">
    <location>
        <begin position="1"/>
        <end position="73"/>
    </location>
</feature>
<evidence type="ECO:0000313" key="3">
    <source>
        <dbReference type="Proteomes" id="UP000274391"/>
    </source>
</evidence>
<accession>A0A3P3VUB8</accession>
<protein>
    <recommendedName>
        <fullName evidence="1">Transposase IS110-like N-terminal domain-containing protein</fullName>
    </recommendedName>
</protein>
<dbReference type="GO" id="GO:0004803">
    <property type="term" value="F:transposase activity"/>
    <property type="evidence" value="ECO:0007669"/>
    <property type="project" value="InterPro"/>
</dbReference>
<dbReference type="Pfam" id="PF01548">
    <property type="entry name" value="DEDD_Tnp_IS110"/>
    <property type="match status" value="1"/>
</dbReference>
<dbReference type="EMBL" id="RQVS01000026">
    <property type="protein sequence ID" value="RRJ85578.1"/>
    <property type="molecule type" value="Genomic_DNA"/>
</dbReference>
<dbReference type="GO" id="GO:0003677">
    <property type="term" value="F:DNA binding"/>
    <property type="evidence" value="ECO:0007669"/>
    <property type="project" value="InterPro"/>
</dbReference>
<evidence type="ECO:0000313" key="2">
    <source>
        <dbReference type="EMBL" id="RRJ85578.1"/>
    </source>
</evidence>
<keyword evidence="3" id="KW-1185">Reference proteome</keyword>
<dbReference type="RefSeq" id="WP_124974140.1">
    <property type="nucleotide sequence ID" value="NZ_RQVS01000026.1"/>
</dbReference>
<comment type="caution">
    <text evidence="2">The sequence shown here is derived from an EMBL/GenBank/DDBJ whole genome shotgun (WGS) entry which is preliminary data.</text>
</comment>
<proteinExistence type="predicted"/>
<dbReference type="OrthoDB" id="4337860at2"/>
<dbReference type="AlphaFoldDB" id="A0A3P3VUB8"/>
<dbReference type="GO" id="GO:0006313">
    <property type="term" value="P:DNA transposition"/>
    <property type="evidence" value="ECO:0007669"/>
    <property type="project" value="InterPro"/>
</dbReference>
<dbReference type="Proteomes" id="UP000274391">
    <property type="component" value="Unassembled WGS sequence"/>
</dbReference>
<sequence>MDTHARTHTLAVLAAPTGELIASEQFPTTDAGMNRAVHWTGRRTGGEDDVLWVIEGVATYGAHLASLVTDTGY</sequence>
<name>A0A3P3VUB8_9MICO</name>
<organism evidence="2 3">
    <name type="scientific">Gulosibacter macacae</name>
    <dbReference type="NCBI Taxonomy" id="2488791"/>
    <lineage>
        <taxon>Bacteria</taxon>
        <taxon>Bacillati</taxon>
        <taxon>Actinomycetota</taxon>
        <taxon>Actinomycetes</taxon>
        <taxon>Micrococcales</taxon>
        <taxon>Microbacteriaceae</taxon>
        <taxon>Gulosibacter</taxon>
    </lineage>
</organism>
<gene>
    <name evidence="2" type="ORF">EG850_12925</name>
</gene>
<reference evidence="2 3" key="1">
    <citation type="submission" date="2018-11" db="EMBL/GenBank/DDBJ databases">
        <title>YIM 102482-1 draft genome.</title>
        <authorList>
            <person name="Li G."/>
            <person name="Jiang Y."/>
        </authorList>
    </citation>
    <scope>NUCLEOTIDE SEQUENCE [LARGE SCALE GENOMIC DNA]</scope>
    <source>
        <strain evidence="2 3">YIM 102482-1</strain>
    </source>
</reference>
<dbReference type="InterPro" id="IPR002525">
    <property type="entry name" value="Transp_IS110-like_N"/>
</dbReference>
<evidence type="ECO:0000259" key="1">
    <source>
        <dbReference type="Pfam" id="PF01548"/>
    </source>
</evidence>